<dbReference type="RefSeq" id="WP_269423341.1">
    <property type="nucleotide sequence ID" value="NZ_JAPWGY010000003.1"/>
</dbReference>
<dbReference type="CDD" id="cd00635">
    <property type="entry name" value="PLPDE_III_YBL036c_like"/>
    <property type="match status" value="1"/>
</dbReference>
<comment type="function">
    <text evidence="2">Pyridoxal 5'-phosphate (PLP)-binding protein, which is involved in PLP homeostasis.</text>
</comment>
<comment type="similarity">
    <text evidence="2 3">Belongs to the pyridoxal phosphate-binding protein YggS/PROSC family.</text>
</comment>
<dbReference type="SUPFAM" id="SSF51419">
    <property type="entry name" value="PLP-binding barrel"/>
    <property type="match status" value="1"/>
</dbReference>
<proteinExistence type="inferred from homology"/>
<evidence type="ECO:0000256" key="1">
    <source>
        <dbReference type="ARBA" id="ARBA00022898"/>
    </source>
</evidence>
<dbReference type="Proteomes" id="UP001069802">
    <property type="component" value="Unassembled WGS sequence"/>
</dbReference>
<dbReference type="InterPro" id="IPR001608">
    <property type="entry name" value="Ala_racemase_N"/>
</dbReference>
<dbReference type="InterPro" id="IPR011078">
    <property type="entry name" value="PyrdxlP_homeostasis"/>
</dbReference>
<gene>
    <name evidence="5" type="ORF">O4H49_10270</name>
</gene>
<feature type="domain" description="Alanine racemase N-terminal" evidence="4">
    <location>
        <begin position="8"/>
        <end position="219"/>
    </location>
</feature>
<evidence type="ECO:0000313" key="5">
    <source>
        <dbReference type="EMBL" id="MCZ4281163.1"/>
    </source>
</evidence>
<dbReference type="PANTHER" id="PTHR10146">
    <property type="entry name" value="PROLINE SYNTHETASE CO-TRANSCRIBED BACTERIAL HOMOLOG PROTEIN"/>
    <property type="match status" value="1"/>
</dbReference>
<reference evidence="5" key="1">
    <citation type="submission" date="2022-12" db="EMBL/GenBank/DDBJ databases">
        <title>Bacterial isolates from different developmental stages of Nematostella vectensis.</title>
        <authorList>
            <person name="Fraune S."/>
        </authorList>
    </citation>
    <scope>NUCLEOTIDE SEQUENCE</scope>
    <source>
        <strain evidence="5">G21630-S1</strain>
    </source>
</reference>
<dbReference type="PANTHER" id="PTHR10146:SF14">
    <property type="entry name" value="PYRIDOXAL PHOSPHATE HOMEOSTASIS PROTEIN"/>
    <property type="match status" value="1"/>
</dbReference>
<sequence length="225" mass="24654">MVSIKENLDKIGKQVKAAQEVSLMNKGPVSLVAVSKANPAEAVLEAYEAGQRVFGENRVQEALAKFKPLKVEKPDIVLHLIGPLQTNKCSEAVGLFDVIQTVDRIKLADSLVKEMSKQDRFIPCYIQVNTGEESQKAGVMPADLKALLDHCRSVKLPVIGLMCIPPVDQEAALHFSFLYKLAEEYGLPRLSMGMTGDFETAIRFGATDVRVGSGIFGERDYSEQA</sequence>
<feature type="modified residue" description="N6-(pyridoxal phosphate)lysine" evidence="2">
    <location>
        <position position="36"/>
    </location>
</feature>
<dbReference type="Pfam" id="PF01168">
    <property type="entry name" value="Ala_racemase_N"/>
    <property type="match status" value="1"/>
</dbReference>
<dbReference type="NCBIfam" id="TIGR00044">
    <property type="entry name" value="YggS family pyridoxal phosphate-dependent enzyme"/>
    <property type="match status" value="1"/>
</dbReference>
<accession>A0ABT4LJ84</accession>
<keyword evidence="1 2" id="KW-0663">Pyridoxal phosphate</keyword>
<dbReference type="EMBL" id="JAPWGY010000003">
    <property type="protein sequence ID" value="MCZ4281163.1"/>
    <property type="molecule type" value="Genomic_DNA"/>
</dbReference>
<dbReference type="Gene3D" id="3.20.20.10">
    <property type="entry name" value="Alanine racemase"/>
    <property type="match status" value="1"/>
</dbReference>
<evidence type="ECO:0000256" key="2">
    <source>
        <dbReference type="HAMAP-Rule" id="MF_02087"/>
    </source>
</evidence>
<evidence type="ECO:0000259" key="4">
    <source>
        <dbReference type="Pfam" id="PF01168"/>
    </source>
</evidence>
<dbReference type="InterPro" id="IPR029066">
    <property type="entry name" value="PLP-binding_barrel"/>
</dbReference>
<evidence type="ECO:0000256" key="3">
    <source>
        <dbReference type="RuleBase" id="RU004514"/>
    </source>
</evidence>
<dbReference type="HAMAP" id="MF_02087">
    <property type="entry name" value="PLP_homeostasis"/>
    <property type="match status" value="1"/>
</dbReference>
<name>A0ABT4LJ84_9PROT</name>
<dbReference type="PIRSF" id="PIRSF004848">
    <property type="entry name" value="YBL036c_PLPDEIII"/>
    <property type="match status" value="1"/>
</dbReference>
<comment type="caution">
    <text evidence="5">The sequence shown here is derived from an EMBL/GenBank/DDBJ whole genome shotgun (WGS) entry which is preliminary data.</text>
</comment>
<protein>
    <recommendedName>
        <fullName evidence="2">Pyridoxal phosphate homeostasis protein</fullName>
        <shortName evidence="2">PLP homeostasis protein</shortName>
    </recommendedName>
</protein>
<organism evidence="5 6">
    <name type="scientific">Kiloniella laminariae</name>
    <dbReference type="NCBI Taxonomy" id="454162"/>
    <lineage>
        <taxon>Bacteria</taxon>
        <taxon>Pseudomonadati</taxon>
        <taxon>Pseudomonadota</taxon>
        <taxon>Alphaproteobacteria</taxon>
        <taxon>Rhodospirillales</taxon>
        <taxon>Kiloniellaceae</taxon>
        <taxon>Kiloniella</taxon>
    </lineage>
</organism>
<keyword evidence="6" id="KW-1185">Reference proteome</keyword>
<evidence type="ECO:0000313" key="6">
    <source>
        <dbReference type="Proteomes" id="UP001069802"/>
    </source>
</evidence>